<dbReference type="GeneID" id="56032676"/>
<sequence length="67" mass="7409">MSNASQLRDSTQIVLSREALEGLEQQLDDEFTVTVFPESENCCRIIGSPVEIKAASEFLARHGVSVR</sequence>
<evidence type="ECO:0000313" key="2">
    <source>
        <dbReference type="Proteomes" id="UP000509241"/>
    </source>
</evidence>
<dbReference type="Proteomes" id="UP000509241">
    <property type="component" value="Chromosome"/>
</dbReference>
<dbReference type="RefSeq" id="WP_179260036.1">
    <property type="nucleotide sequence ID" value="NZ_CP058601.1"/>
</dbReference>
<dbReference type="KEGG" id="haly:HYG82_05255"/>
<name>A0A7D5KQC9_9EURY</name>
<dbReference type="InterPro" id="IPR056231">
    <property type="entry name" value="VNG_1110C-like"/>
</dbReference>
<organism evidence="1 2">
    <name type="scientific">Natrinema halophilum</name>
    <dbReference type="NCBI Taxonomy" id="1699371"/>
    <lineage>
        <taxon>Archaea</taxon>
        <taxon>Methanobacteriati</taxon>
        <taxon>Methanobacteriota</taxon>
        <taxon>Stenosarchaea group</taxon>
        <taxon>Halobacteria</taxon>
        <taxon>Halobacteriales</taxon>
        <taxon>Natrialbaceae</taxon>
        <taxon>Natrinema</taxon>
    </lineage>
</organism>
<keyword evidence="2" id="KW-1185">Reference proteome</keyword>
<proteinExistence type="predicted"/>
<evidence type="ECO:0000313" key="1">
    <source>
        <dbReference type="EMBL" id="QLG48297.1"/>
    </source>
</evidence>
<dbReference type="EMBL" id="CP058601">
    <property type="protein sequence ID" value="QLG48297.1"/>
    <property type="molecule type" value="Genomic_DNA"/>
</dbReference>
<dbReference type="Pfam" id="PF24397">
    <property type="entry name" value="VNG_1110C"/>
    <property type="match status" value="1"/>
</dbReference>
<dbReference type="AlphaFoldDB" id="A0A7D5KQC9"/>
<dbReference type="OrthoDB" id="268322at2157"/>
<accession>A0A7D5KQC9</accession>
<gene>
    <name evidence="1" type="ORF">HYG82_05255</name>
</gene>
<reference evidence="1 2" key="1">
    <citation type="submission" date="2020-07" db="EMBL/GenBank/DDBJ databases">
        <authorList>
            <person name="Cui H."/>
        </authorList>
    </citation>
    <scope>NUCLEOTIDE SEQUENCE [LARGE SCALE GENOMIC DNA]</scope>
    <source>
        <strain evidence="1 2">YPL8</strain>
    </source>
</reference>
<protein>
    <submittedName>
        <fullName evidence="1">Uncharacterized protein</fullName>
    </submittedName>
</protein>